<dbReference type="InterPro" id="IPR004379">
    <property type="entry name" value="UDP-GALP_mutase"/>
</dbReference>
<dbReference type="Proteomes" id="UP001629953">
    <property type="component" value="Unassembled WGS sequence"/>
</dbReference>
<evidence type="ECO:0000256" key="2">
    <source>
        <dbReference type="ARBA" id="ARBA00009321"/>
    </source>
</evidence>
<keyword evidence="8" id="KW-1185">Reference proteome</keyword>
<evidence type="ECO:0000256" key="4">
    <source>
        <dbReference type="ARBA" id="ARBA00022827"/>
    </source>
</evidence>
<organism evidence="7 8">
    <name type="scientific">Celerinatantimonas yamalensis</name>
    <dbReference type="NCBI Taxonomy" id="559956"/>
    <lineage>
        <taxon>Bacteria</taxon>
        <taxon>Pseudomonadati</taxon>
        <taxon>Pseudomonadota</taxon>
        <taxon>Gammaproteobacteria</taxon>
        <taxon>Celerinatantimonadaceae</taxon>
        <taxon>Celerinatantimonas</taxon>
    </lineage>
</organism>
<dbReference type="SUPFAM" id="SSF54373">
    <property type="entry name" value="FAD-linked reductases, C-terminal domain"/>
    <property type="match status" value="1"/>
</dbReference>
<dbReference type="GO" id="GO:0008767">
    <property type="term" value="F:UDP-galactopyranose mutase activity"/>
    <property type="evidence" value="ECO:0007669"/>
    <property type="project" value="UniProtKB-EC"/>
</dbReference>
<comment type="cofactor">
    <cofactor evidence="1">
        <name>FAD</name>
        <dbReference type="ChEBI" id="CHEBI:57692"/>
    </cofactor>
</comment>
<proteinExistence type="inferred from homology"/>
<evidence type="ECO:0000259" key="6">
    <source>
        <dbReference type="Pfam" id="PF03275"/>
    </source>
</evidence>
<dbReference type="SUPFAM" id="SSF51971">
    <property type="entry name" value="Nucleotide-binding domain"/>
    <property type="match status" value="1"/>
</dbReference>
<dbReference type="RefSeq" id="WP_408625273.1">
    <property type="nucleotide sequence ID" value="NZ_JBEQCT010000014.1"/>
</dbReference>
<protein>
    <submittedName>
        <fullName evidence="7">UDP-galactopyranose mutase</fullName>
        <ecNumber evidence="7">5.4.99.9</ecNumber>
    </submittedName>
</protein>
<evidence type="ECO:0000256" key="5">
    <source>
        <dbReference type="ARBA" id="ARBA00023235"/>
    </source>
</evidence>
<keyword evidence="3" id="KW-0285">Flavoprotein</keyword>
<dbReference type="Gene3D" id="3.40.50.720">
    <property type="entry name" value="NAD(P)-binding Rossmann-like Domain"/>
    <property type="match status" value="3"/>
</dbReference>
<comment type="similarity">
    <text evidence="2">Belongs to the UDP-galactopyranose/dTDP-fucopyranose mutase family.</text>
</comment>
<sequence>MAKLDVLIVGAGFYGAVCAQQLHARGYRVAVIEKRAHIAGNAYTESKDNIMLHCYGAHIFHTSNAKVWDYVNQFGEFNRFTNSPLANYQGHLYNLPFNMNTFYQLWGVTTPEQALHKLNQQRAEMAGIEPQNLEQQAIALVGRDIYERLIKGYSEKQWGRPASELPAFIIRRLPLRLTFDNNYFTDRFQGIPIHGYTALVSNILADIEVTLNCDYLAEKSHYDAMAHQVIYTGPIDAYFAYCYGALEYRSLKFETQCFEQANVQGNAVINYTEQSIPYTRSIEHKHFAPVESPVSYVSYEYPVPWQMGDEPYYPINDSVNNALYQRYRQLATTCPNVHFGGRLGQYRYYDMHQVISAALTFCQQFNL</sequence>
<dbReference type="PANTHER" id="PTHR21197:SF0">
    <property type="entry name" value="UDP-GALACTOPYRANOSE MUTASE"/>
    <property type="match status" value="1"/>
</dbReference>
<evidence type="ECO:0000313" key="7">
    <source>
        <dbReference type="EMBL" id="MFM2486973.1"/>
    </source>
</evidence>
<evidence type="ECO:0000256" key="3">
    <source>
        <dbReference type="ARBA" id="ARBA00022630"/>
    </source>
</evidence>
<dbReference type="InterPro" id="IPR015899">
    <property type="entry name" value="UDP-GalPyranose_mutase_C"/>
</dbReference>
<feature type="domain" description="UDP-galactopyranose mutase C-terminal" evidence="6">
    <location>
        <begin position="149"/>
        <end position="348"/>
    </location>
</feature>
<accession>A0ABW9GBK0</accession>
<dbReference type="EMBL" id="JBEQCT010000014">
    <property type="protein sequence ID" value="MFM2486973.1"/>
    <property type="molecule type" value="Genomic_DNA"/>
</dbReference>
<keyword evidence="5 7" id="KW-0413">Isomerase</keyword>
<dbReference type="PANTHER" id="PTHR21197">
    <property type="entry name" value="UDP-GALACTOPYRANOSE MUTASE"/>
    <property type="match status" value="1"/>
</dbReference>
<gene>
    <name evidence="7" type="primary">glf</name>
    <name evidence="7" type="ORF">ABUE30_18260</name>
</gene>
<keyword evidence="4" id="KW-0274">FAD</keyword>
<dbReference type="Pfam" id="PF03275">
    <property type="entry name" value="GLF"/>
    <property type="match status" value="1"/>
</dbReference>
<name>A0ABW9GBK0_9GAMM</name>
<evidence type="ECO:0000313" key="8">
    <source>
        <dbReference type="Proteomes" id="UP001629953"/>
    </source>
</evidence>
<comment type="caution">
    <text evidence="7">The sequence shown here is derived from an EMBL/GenBank/DDBJ whole genome shotgun (WGS) entry which is preliminary data.</text>
</comment>
<evidence type="ECO:0000256" key="1">
    <source>
        <dbReference type="ARBA" id="ARBA00001974"/>
    </source>
</evidence>
<dbReference type="EC" id="5.4.99.9" evidence="7"/>
<reference evidence="7 8" key="1">
    <citation type="journal article" date="2013" name="Int. J. Syst. Evol. Microbiol.">
        <title>Celerinatantimonas yamalensis sp. nov., a cold-adapted diazotrophic bacterium from a cold permafrost brine.</title>
        <authorList>
            <person name="Shcherbakova V."/>
            <person name="Chuvilskaya N."/>
            <person name="Rivkina E."/>
            <person name="Demidov N."/>
            <person name="Uchaeva V."/>
            <person name="Suetin S."/>
            <person name="Suzina N."/>
            <person name="Gilichinsky D."/>
        </authorList>
    </citation>
    <scope>NUCLEOTIDE SEQUENCE [LARGE SCALE GENOMIC DNA]</scope>
    <source>
        <strain evidence="7 8">C7</strain>
    </source>
</reference>
<dbReference type="NCBIfam" id="TIGR00031">
    <property type="entry name" value="UDP-GALP_mutase"/>
    <property type="match status" value="1"/>
</dbReference>
<dbReference type="Pfam" id="PF13450">
    <property type="entry name" value="NAD_binding_8"/>
    <property type="match status" value="1"/>
</dbReference>